<dbReference type="InterPro" id="IPR019748">
    <property type="entry name" value="FERM_central"/>
</dbReference>
<keyword evidence="3" id="KW-1185">Reference proteome</keyword>
<comment type="caution">
    <text evidence="2">The sequence shown here is derived from an EMBL/GenBank/DDBJ whole genome shotgun (WGS) entry which is preliminary data.</text>
</comment>
<dbReference type="Gene3D" id="1.20.80.10">
    <property type="match status" value="1"/>
</dbReference>
<dbReference type="CDD" id="cd14473">
    <property type="entry name" value="FERM_B-lobe"/>
    <property type="match status" value="1"/>
</dbReference>
<proteinExistence type="predicted"/>
<feature type="domain" description="FERM" evidence="1">
    <location>
        <begin position="1"/>
        <end position="98"/>
    </location>
</feature>
<dbReference type="PANTHER" id="PTHR46221:SF3">
    <property type="entry name" value="FERM AND PDZ DOMAIN-CONTAINING PROTEIN 4"/>
    <property type="match status" value="1"/>
</dbReference>
<dbReference type="AlphaFoldDB" id="A0AAV2HD67"/>
<dbReference type="PROSITE" id="PS50057">
    <property type="entry name" value="FERM_3"/>
    <property type="match status" value="1"/>
</dbReference>
<protein>
    <recommendedName>
        <fullName evidence="1">FERM domain-containing protein</fullName>
    </recommendedName>
</protein>
<dbReference type="SUPFAM" id="SSF47031">
    <property type="entry name" value="Second domain of FERM"/>
    <property type="match status" value="1"/>
</dbReference>
<sequence length="98" mass="11000">MKYDTALRLAALHIQQHAVSNHFVGKISIKAIEKASGLDKFVAHSLTENMKSKDLRKMLAQYMKLNQSLTAPGQKQLTALQAKLHYMKIVSELKTFGC</sequence>
<feature type="non-terminal residue" evidence="2">
    <location>
        <position position="98"/>
    </location>
</feature>
<dbReference type="InterPro" id="IPR035963">
    <property type="entry name" value="FERM_2"/>
</dbReference>
<name>A0AAV2HD67_LYMST</name>
<evidence type="ECO:0000313" key="2">
    <source>
        <dbReference type="EMBL" id="CAL1531373.1"/>
    </source>
</evidence>
<dbReference type="Proteomes" id="UP001497497">
    <property type="component" value="Unassembled WGS sequence"/>
</dbReference>
<accession>A0AAV2HD67</accession>
<evidence type="ECO:0000313" key="3">
    <source>
        <dbReference type="Proteomes" id="UP001497497"/>
    </source>
</evidence>
<dbReference type="PANTHER" id="PTHR46221">
    <property type="entry name" value="FERM AND PDZ DOMAIN-CONTAINING PROTEIN FAMILY MEMBER"/>
    <property type="match status" value="1"/>
</dbReference>
<dbReference type="Pfam" id="PF00373">
    <property type="entry name" value="FERM_M"/>
    <property type="match status" value="1"/>
</dbReference>
<gene>
    <name evidence="2" type="ORF">GSLYS_00005468001</name>
</gene>
<dbReference type="EMBL" id="CAXITT010000087">
    <property type="protein sequence ID" value="CAL1531373.1"/>
    <property type="molecule type" value="Genomic_DNA"/>
</dbReference>
<dbReference type="InterPro" id="IPR014352">
    <property type="entry name" value="FERM/acyl-CoA-bd_prot_sf"/>
</dbReference>
<dbReference type="InterPro" id="IPR000299">
    <property type="entry name" value="FERM_domain"/>
</dbReference>
<evidence type="ECO:0000259" key="1">
    <source>
        <dbReference type="PROSITE" id="PS50057"/>
    </source>
</evidence>
<reference evidence="2 3" key="1">
    <citation type="submission" date="2024-04" db="EMBL/GenBank/DDBJ databases">
        <authorList>
            <consortium name="Genoscope - CEA"/>
            <person name="William W."/>
        </authorList>
    </citation>
    <scope>NUCLEOTIDE SEQUENCE [LARGE SCALE GENOMIC DNA]</scope>
</reference>
<organism evidence="2 3">
    <name type="scientific">Lymnaea stagnalis</name>
    <name type="common">Great pond snail</name>
    <name type="synonym">Helix stagnalis</name>
    <dbReference type="NCBI Taxonomy" id="6523"/>
    <lineage>
        <taxon>Eukaryota</taxon>
        <taxon>Metazoa</taxon>
        <taxon>Spiralia</taxon>
        <taxon>Lophotrochozoa</taxon>
        <taxon>Mollusca</taxon>
        <taxon>Gastropoda</taxon>
        <taxon>Heterobranchia</taxon>
        <taxon>Euthyneura</taxon>
        <taxon>Panpulmonata</taxon>
        <taxon>Hygrophila</taxon>
        <taxon>Lymnaeoidea</taxon>
        <taxon>Lymnaeidae</taxon>
        <taxon>Lymnaea</taxon>
    </lineage>
</organism>